<dbReference type="InterPro" id="IPR050072">
    <property type="entry name" value="Peptidase_M20A"/>
</dbReference>
<evidence type="ECO:0000313" key="2">
    <source>
        <dbReference type="Proteomes" id="UP001202244"/>
    </source>
</evidence>
<dbReference type="RefSeq" id="WP_242749571.1">
    <property type="nucleotide sequence ID" value="NZ_CP093846.1"/>
</dbReference>
<sequence>MPGTREHDGTPPEARLSAADRELLLRLMELPTAGPLETGPGATPQLWSAQAAYAEAAARLGCTVVHHAAPQPETLLAPGVPRTVTEAAAERQDFLACQPSTVLRLGPELPHEATVMFNVHLDTVAGGGPAHFDGRRFHGRGAIDAKGPAVGLLAGLRAALAACPELGTRAGVLIQLVSGEEGGAMGVFGTRPLVEAGWTGRLNVFCEPTGLRVLDRSTAAMTAALRVRGRDGIDDTPGGGHNATVLLGHLAQHLARELPQPADGQVCVGGLHTGTMHNKVYGSGDLLINLSYGSPATAWMLERALKDAVRSGVAEFRERFARHPSFALTAADADRLVRLDWLKRGLPALGPGPGGESGAGGDPWCAELLLERAGLEPWPAGAPAFTCDAIWLADVPGTSTVVLGPGDLDANGAHAEEEFADLADLDAYAGHVARVLLHFARNSPPTTPRTLRPPLPEAAS</sequence>
<dbReference type="EMBL" id="CP093846">
    <property type="protein sequence ID" value="UNS95735.1"/>
    <property type="molecule type" value="Genomic_DNA"/>
</dbReference>
<dbReference type="Pfam" id="PF01546">
    <property type="entry name" value="Peptidase_M20"/>
    <property type="match status" value="1"/>
</dbReference>
<proteinExistence type="predicted"/>
<keyword evidence="2" id="KW-1185">Reference proteome</keyword>
<dbReference type="Proteomes" id="UP001202244">
    <property type="component" value="Chromosome"/>
</dbReference>
<name>A0ABY3XMV9_9ACTN</name>
<evidence type="ECO:0000313" key="1">
    <source>
        <dbReference type="EMBL" id="UNS95735.1"/>
    </source>
</evidence>
<gene>
    <name evidence="1" type="ORF">MMF93_03940</name>
</gene>
<dbReference type="PANTHER" id="PTHR43808">
    <property type="entry name" value="ACETYLORNITHINE DEACETYLASE"/>
    <property type="match status" value="1"/>
</dbReference>
<dbReference type="SUPFAM" id="SSF53187">
    <property type="entry name" value="Zn-dependent exopeptidases"/>
    <property type="match status" value="1"/>
</dbReference>
<reference evidence="1 2" key="1">
    <citation type="journal article" date="2023" name="Microbiol. Spectr.">
        <title>Synergy between Genome Mining, Metabolomics, and Bioinformatics Uncovers Antibacterial Chlorinated Carbazole Alkaloids and Their Biosynthetic Gene Cluster from Streptomyces tubbatahanensis sp. nov., a Novel Actinomycete Isolated from Sulu Sea, Philippines.</title>
        <authorList>
            <person name="Tenebro C.P."/>
            <person name="Trono D.J.V.L."/>
            <person name="Balida L.A.P."/>
            <person name="Bayog L.K.A."/>
            <person name="Bruna J.R."/>
            <person name="Sabido E.M."/>
            <person name="Caspe D.P.C."/>
            <person name="de Los Santos E.L.C."/>
            <person name="Saludes J.P."/>
            <person name="Dalisay D.S."/>
        </authorList>
    </citation>
    <scope>NUCLEOTIDE SEQUENCE [LARGE SCALE GENOMIC DNA]</scope>
    <source>
        <strain evidence="1 2">DSD3025</strain>
    </source>
</reference>
<dbReference type="InterPro" id="IPR002933">
    <property type="entry name" value="Peptidase_M20"/>
</dbReference>
<protein>
    <submittedName>
        <fullName evidence="1">M20/M25/M40 family metallo-hydrolase</fullName>
    </submittedName>
</protein>
<organism evidence="1 2">
    <name type="scientific">Streptomyces tubbatahanensis</name>
    <dbReference type="NCBI Taxonomy" id="2923272"/>
    <lineage>
        <taxon>Bacteria</taxon>
        <taxon>Bacillati</taxon>
        <taxon>Actinomycetota</taxon>
        <taxon>Actinomycetes</taxon>
        <taxon>Kitasatosporales</taxon>
        <taxon>Streptomycetaceae</taxon>
        <taxon>Streptomyces</taxon>
    </lineage>
</organism>
<dbReference type="Gene3D" id="3.40.630.10">
    <property type="entry name" value="Zn peptidases"/>
    <property type="match status" value="2"/>
</dbReference>
<accession>A0ABY3XMV9</accession>